<comment type="caution">
    <text evidence="2">The sequence shown here is derived from an EMBL/GenBank/DDBJ whole genome shotgun (WGS) entry which is preliminary data.</text>
</comment>
<dbReference type="GO" id="GO:0016740">
    <property type="term" value="F:transferase activity"/>
    <property type="evidence" value="ECO:0007669"/>
    <property type="project" value="UniProtKB-KW"/>
</dbReference>
<evidence type="ECO:0000259" key="1">
    <source>
        <dbReference type="Pfam" id="PF04230"/>
    </source>
</evidence>
<dbReference type="RefSeq" id="WP_098460888.1">
    <property type="nucleotide sequence ID" value="NZ_PDJC01000001.1"/>
</dbReference>
<feature type="domain" description="Polysaccharide pyruvyl transferase" evidence="1">
    <location>
        <begin position="20"/>
        <end position="315"/>
    </location>
</feature>
<proteinExistence type="predicted"/>
<dbReference type="InterPro" id="IPR007345">
    <property type="entry name" value="Polysacch_pyruvyl_Trfase"/>
</dbReference>
<keyword evidence="3" id="KW-1185">Reference proteome</keyword>
<dbReference type="Pfam" id="PF04230">
    <property type="entry name" value="PS_pyruv_trans"/>
    <property type="match status" value="1"/>
</dbReference>
<sequence>MHPDRPLQAIIRTTSLHGGNYGGVLQAYALQTAVRSLGIEAATDESTPIASRQHALAQLAQRAVSRIGGPPLTDGAALRKVHAALDPFVASKLRTVSLYRLGSQPVPARLDGVGQYIVGSDQVWRPNPWLDSLCLDFLGDDPAPRRVAYGVSFGVDTLEEGERGRLEARGPLIRRFAAVSVREESGVQLCQDLWGVRAQWVIDPVLLLPADHYLDLIGAEERAGTGLLTYVLDDSAAKGALIAEAAARLDLPVMVAAPPEVRSARDYRAEPQRWQRPSMETWLSGFTRAEFVVTDSFHGVVLSLLFGKQFLAIGNVDRGLTRFESLLGRVGLRSRLICEGDPLPDLGEPIAWDGVRAAIADQRATSWDFLSRSLDVDGASRFRS</sequence>
<accession>A0A2A9CTH9</accession>
<keyword evidence="2" id="KW-0808">Transferase</keyword>
<reference evidence="2 3" key="1">
    <citation type="submission" date="2017-10" db="EMBL/GenBank/DDBJ databases">
        <title>Sequencing the genomes of 1000 actinobacteria strains.</title>
        <authorList>
            <person name="Klenk H.-P."/>
        </authorList>
    </citation>
    <scope>NUCLEOTIDE SEQUENCE [LARGE SCALE GENOMIC DNA]</scope>
    <source>
        <strain evidence="2 3">DSM 15597</strain>
    </source>
</reference>
<gene>
    <name evidence="2" type="ORF">ATK74_2032</name>
</gene>
<dbReference type="EMBL" id="PDJC01000001">
    <property type="protein sequence ID" value="PFG17461.1"/>
    <property type="molecule type" value="Genomic_DNA"/>
</dbReference>
<protein>
    <submittedName>
        <fullName evidence="2">Polysaccharide pyruvyl transferase</fullName>
    </submittedName>
</protein>
<evidence type="ECO:0000313" key="3">
    <source>
        <dbReference type="Proteomes" id="UP000226079"/>
    </source>
</evidence>
<name>A0A2A9CTH9_9ACTN</name>
<dbReference type="Proteomes" id="UP000226079">
    <property type="component" value="Unassembled WGS sequence"/>
</dbReference>
<organism evidence="2 3">
    <name type="scientific">Propionicimonas paludicola</name>
    <dbReference type="NCBI Taxonomy" id="185243"/>
    <lineage>
        <taxon>Bacteria</taxon>
        <taxon>Bacillati</taxon>
        <taxon>Actinomycetota</taxon>
        <taxon>Actinomycetes</taxon>
        <taxon>Propionibacteriales</taxon>
        <taxon>Nocardioidaceae</taxon>
        <taxon>Propionicimonas</taxon>
    </lineage>
</organism>
<dbReference type="AlphaFoldDB" id="A0A2A9CTH9"/>
<dbReference type="OrthoDB" id="9811182at2"/>
<evidence type="ECO:0000313" key="2">
    <source>
        <dbReference type="EMBL" id="PFG17461.1"/>
    </source>
</evidence>